<dbReference type="AlphaFoldDB" id="A0A840EV99"/>
<dbReference type="InterPro" id="IPR029021">
    <property type="entry name" value="Prot-tyrosine_phosphatase-like"/>
</dbReference>
<dbReference type="PANTHER" id="PTHR31126">
    <property type="entry name" value="TYROSINE-PROTEIN PHOSPHATASE"/>
    <property type="match status" value="1"/>
</dbReference>
<gene>
    <name evidence="2" type="ORF">BKA16_000826</name>
</gene>
<dbReference type="Proteomes" id="UP000551501">
    <property type="component" value="Unassembled WGS sequence"/>
</dbReference>
<dbReference type="SUPFAM" id="SSF52799">
    <property type="entry name" value="(Phosphotyrosine protein) phosphatases II"/>
    <property type="match status" value="1"/>
</dbReference>
<keyword evidence="3" id="KW-1185">Reference proteome</keyword>
<organism evidence="2 3">
    <name type="scientific">Gordonia humi</name>
    <dbReference type="NCBI Taxonomy" id="686429"/>
    <lineage>
        <taxon>Bacteria</taxon>
        <taxon>Bacillati</taxon>
        <taxon>Actinomycetota</taxon>
        <taxon>Actinomycetes</taxon>
        <taxon>Mycobacteriales</taxon>
        <taxon>Gordoniaceae</taxon>
        <taxon>Gordonia</taxon>
    </lineage>
</organism>
<dbReference type="PANTHER" id="PTHR31126:SF1">
    <property type="entry name" value="TYROSINE SPECIFIC PROTEIN PHOSPHATASES DOMAIN-CONTAINING PROTEIN"/>
    <property type="match status" value="1"/>
</dbReference>
<evidence type="ECO:0000256" key="1">
    <source>
        <dbReference type="ARBA" id="ARBA00009580"/>
    </source>
</evidence>
<dbReference type="Gene3D" id="3.90.190.10">
    <property type="entry name" value="Protein tyrosine phosphatase superfamily"/>
    <property type="match status" value="1"/>
</dbReference>
<dbReference type="GO" id="GO:0004725">
    <property type="term" value="F:protein tyrosine phosphatase activity"/>
    <property type="evidence" value="ECO:0007669"/>
    <property type="project" value="UniProtKB-EC"/>
</dbReference>
<protein>
    <submittedName>
        <fullName evidence="2">Protein-tyrosine phosphatase</fullName>
        <ecNumber evidence="2">3.1.3.48</ecNumber>
    </submittedName>
</protein>
<dbReference type="RefSeq" id="WP_183369469.1">
    <property type="nucleotide sequence ID" value="NZ_BAABHL010000128.1"/>
</dbReference>
<evidence type="ECO:0000313" key="3">
    <source>
        <dbReference type="Proteomes" id="UP000551501"/>
    </source>
</evidence>
<name>A0A840EV99_9ACTN</name>
<accession>A0A840EV99</accession>
<comment type="similarity">
    <text evidence="1">Belongs to the protein-tyrosine phosphatase family.</text>
</comment>
<dbReference type="EMBL" id="JACIFP010000001">
    <property type="protein sequence ID" value="MBB4134274.1"/>
    <property type="molecule type" value="Genomic_DNA"/>
</dbReference>
<proteinExistence type="inferred from homology"/>
<dbReference type="Pfam" id="PF13350">
    <property type="entry name" value="Y_phosphatase3"/>
    <property type="match status" value="1"/>
</dbReference>
<reference evidence="2 3" key="1">
    <citation type="submission" date="2020-08" db="EMBL/GenBank/DDBJ databases">
        <title>Sequencing the genomes of 1000 actinobacteria strains.</title>
        <authorList>
            <person name="Klenk H.-P."/>
        </authorList>
    </citation>
    <scope>NUCLEOTIDE SEQUENCE [LARGE SCALE GENOMIC DNA]</scope>
    <source>
        <strain evidence="2 3">DSM 45298</strain>
    </source>
</reference>
<dbReference type="InterPro" id="IPR026893">
    <property type="entry name" value="Tyr/Ser_Pase_IphP-type"/>
</dbReference>
<keyword evidence="2" id="KW-0378">Hydrolase</keyword>
<comment type="caution">
    <text evidence="2">The sequence shown here is derived from an EMBL/GenBank/DDBJ whole genome shotgun (WGS) entry which is preliminary data.</text>
</comment>
<dbReference type="EC" id="3.1.3.48" evidence="2"/>
<sequence>MTIADPVVDGVPNFRSLAGLTTPDGRRIREGVLYRTESLAGATPTGRRQLADLHIASMCDLRSAGEAARAPIDWGGPEPQAIRVETLPDARVAGENLIHSIMADPTGRTAYEVLLGNARSMPTSFGTSMAAVFDALLDEDRVPLAIGCVAGKDRTGFVTAVILSALGIEWSQIAADYLRSREYFTADRLYGSMVAWLDERPDPMITADDLHAASNDIAFLAASFEAIDTEFGGFDEYLRNRCGLDDQRRARLQQALLESAGT</sequence>
<evidence type="ECO:0000313" key="2">
    <source>
        <dbReference type="EMBL" id="MBB4134274.1"/>
    </source>
</evidence>